<dbReference type="RefSeq" id="WP_161259847.1">
    <property type="nucleotide sequence ID" value="NZ_WXEY01000033.1"/>
</dbReference>
<gene>
    <name evidence="1" type="ORF">GTO91_16630</name>
</gene>
<dbReference type="Proteomes" id="UP000463470">
    <property type="component" value="Unassembled WGS sequence"/>
</dbReference>
<dbReference type="OrthoDB" id="2083020at2"/>
<keyword evidence="2" id="KW-1185">Reference proteome</keyword>
<evidence type="ECO:0000313" key="1">
    <source>
        <dbReference type="EMBL" id="MZP31330.1"/>
    </source>
</evidence>
<organism evidence="1 2">
    <name type="scientific">Heliomicrobium undosum</name>
    <dbReference type="NCBI Taxonomy" id="121734"/>
    <lineage>
        <taxon>Bacteria</taxon>
        <taxon>Bacillati</taxon>
        <taxon>Bacillota</taxon>
        <taxon>Clostridia</taxon>
        <taxon>Eubacteriales</taxon>
        <taxon>Heliobacteriaceae</taxon>
        <taxon>Heliomicrobium</taxon>
    </lineage>
</organism>
<evidence type="ECO:0000313" key="2">
    <source>
        <dbReference type="Proteomes" id="UP000463470"/>
    </source>
</evidence>
<protein>
    <submittedName>
        <fullName evidence="1">Uncharacterized protein</fullName>
    </submittedName>
</protein>
<reference evidence="1 2" key="1">
    <citation type="submission" date="2020-01" db="EMBL/GenBank/DDBJ databases">
        <title>Whole-genome sequence of Heliobacterium undosum DSM 13378.</title>
        <authorList>
            <person name="Kyndt J.A."/>
            <person name="Meyer T.E."/>
        </authorList>
    </citation>
    <scope>NUCLEOTIDE SEQUENCE [LARGE SCALE GENOMIC DNA]</scope>
    <source>
        <strain evidence="1 2">DSM 13378</strain>
    </source>
</reference>
<proteinExistence type="predicted"/>
<sequence>MSPKFEPEHYISPGTAHRCFGVEPEALKQMVLKGVIPGQVEKNRVRIKEDELIRAIGEGLIGQSPRFLGMYDGKLKEVFPGVYRTVV</sequence>
<comment type="caution">
    <text evidence="1">The sequence shown here is derived from an EMBL/GenBank/DDBJ whole genome shotgun (WGS) entry which is preliminary data.</text>
</comment>
<accession>A0A845L9M5</accession>
<dbReference type="EMBL" id="WXEY01000033">
    <property type="protein sequence ID" value="MZP31330.1"/>
    <property type="molecule type" value="Genomic_DNA"/>
</dbReference>
<dbReference type="AlphaFoldDB" id="A0A845L9M5"/>
<name>A0A845L9M5_9FIRM</name>